<dbReference type="PANTHER" id="PTHR43386">
    <property type="entry name" value="OLIGOPEPTIDE TRANSPORT SYSTEM PERMEASE PROTEIN APPC"/>
    <property type="match status" value="1"/>
</dbReference>
<evidence type="ECO:0000256" key="2">
    <source>
        <dbReference type="ARBA" id="ARBA00022448"/>
    </source>
</evidence>
<dbReference type="InterPro" id="IPR035906">
    <property type="entry name" value="MetI-like_sf"/>
</dbReference>
<evidence type="ECO:0000256" key="5">
    <source>
        <dbReference type="ARBA" id="ARBA00022989"/>
    </source>
</evidence>
<keyword evidence="6 7" id="KW-0472">Membrane</keyword>
<dbReference type="PANTHER" id="PTHR43386:SF1">
    <property type="entry name" value="D,D-DIPEPTIDE TRANSPORT SYSTEM PERMEASE PROTEIN DDPC-RELATED"/>
    <property type="match status" value="1"/>
</dbReference>
<evidence type="ECO:0000256" key="4">
    <source>
        <dbReference type="ARBA" id="ARBA00022692"/>
    </source>
</evidence>
<comment type="subcellular location">
    <subcellularLocation>
        <location evidence="1 7">Cell membrane</location>
        <topology evidence="1 7">Multi-pass membrane protein</topology>
    </subcellularLocation>
</comment>
<dbReference type="EMBL" id="VLKH01000014">
    <property type="protein sequence ID" value="TWH76985.1"/>
    <property type="molecule type" value="Genomic_DNA"/>
</dbReference>
<name>A0A562J2D3_9FIRM</name>
<dbReference type="PROSITE" id="PS50928">
    <property type="entry name" value="ABC_TM1"/>
    <property type="match status" value="1"/>
</dbReference>
<proteinExistence type="inferred from homology"/>
<dbReference type="AlphaFoldDB" id="A0A562J2D3"/>
<comment type="similarity">
    <text evidence="7">Belongs to the binding-protein-dependent transport system permease family.</text>
</comment>
<dbReference type="SUPFAM" id="SSF161098">
    <property type="entry name" value="MetI-like"/>
    <property type="match status" value="1"/>
</dbReference>
<dbReference type="Pfam" id="PF00528">
    <property type="entry name" value="BPD_transp_1"/>
    <property type="match status" value="1"/>
</dbReference>
<keyword evidence="10" id="KW-1185">Reference proteome</keyword>
<dbReference type="GO" id="GO:0005886">
    <property type="term" value="C:plasma membrane"/>
    <property type="evidence" value="ECO:0007669"/>
    <property type="project" value="UniProtKB-SubCell"/>
</dbReference>
<evidence type="ECO:0000256" key="7">
    <source>
        <dbReference type="RuleBase" id="RU363032"/>
    </source>
</evidence>
<dbReference type="Pfam" id="PF12911">
    <property type="entry name" value="OppC_N"/>
    <property type="match status" value="1"/>
</dbReference>
<dbReference type="GO" id="GO:0055085">
    <property type="term" value="P:transmembrane transport"/>
    <property type="evidence" value="ECO:0007669"/>
    <property type="project" value="InterPro"/>
</dbReference>
<dbReference type="InterPro" id="IPR050366">
    <property type="entry name" value="BP-dependent_transpt_permease"/>
</dbReference>
<feature type="transmembrane region" description="Helical" evidence="7">
    <location>
        <begin position="188"/>
        <end position="208"/>
    </location>
</feature>
<dbReference type="OrthoDB" id="9783218at2"/>
<feature type="transmembrane region" description="Helical" evidence="7">
    <location>
        <begin position="128"/>
        <end position="155"/>
    </location>
</feature>
<feature type="domain" description="ABC transmembrane type-1" evidence="8">
    <location>
        <begin position="79"/>
        <end position="268"/>
    </location>
</feature>
<sequence length="282" mass="30613">MNESPSKEFISSCYKNRNFVLGFVMVLSVIVLAIFAKQIAPFSFDEAHPKDILVSPCAKYILGTDNMGRDLFSRIVYGSRITLQVALLGAGLQLVFGVTIGLVCGYFGGLADRCLTFVADLTWCIPGMIMALAVVTIIGSGLTNAIIAIAIVNWASYARMVRAKTMSIKNQAFIETGISFGEKSIAIMFRYILPNIVPILIVTVSMQLPGTIMSTTTLSFLGVGSQPPSPDWGLMVSEGINFISRGPWLCIFPGLALVYTVFGFNILGEGLRDLLDPRMKSQ</sequence>
<keyword evidence="4 7" id="KW-0812">Transmembrane</keyword>
<feature type="transmembrane region" description="Helical" evidence="7">
    <location>
        <begin position="246"/>
        <end position="268"/>
    </location>
</feature>
<dbReference type="RefSeq" id="WP_019230523.1">
    <property type="nucleotide sequence ID" value="NZ_DAMBUX010000017.1"/>
</dbReference>
<evidence type="ECO:0000256" key="6">
    <source>
        <dbReference type="ARBA" id="ARBA00023136"/>
    </source>
</evidence>
<comment type="caution">
    <text evidence="9">The sequence shown here is derived from an EMBL/GenBank/DDBJ whole genome shotgun (WGS) entry which is preliminary data.</text>
</comment>
<gene>
    <name evidence="9" type="ORF">LY60_03461</name>
</gene>
<feature type="transmembrane region" description="Helical" evidence="7">
    <location>
        <begin position="81"/>
        <end position="108"/>
    </location>
</feature>
<protein>
    <submittedName>
        <fullName evidence="9">Peptide/nickel transport system permease protein</fullName>
    </submittedName>
</protein>
<organism evidence="9 10">
    <name type="scientific">Sedimentibacter saalensis</name>
    <dbReference type="NCBI Taxonomy" id="130788"/>
    <lineage>
        <taxon>Bacteria</taxon>
        <taxon>Bacillati</taxon>
        <taxon>Bacillota</taxon>
        <taxon>Tissierellia</taxon>
        <taxon>Sedimentibacter</taxon>
    </lineage>
</organism>
<dbReference type="Proteomes" id="UP000315343">
    <property type="component" value="Unassembled WGS sequence"/>
</dbReference>
<dbReference type="CDD" id="cd06261">
    <property type="entry name" value="TM_PBP2"/>
    <property type="match status" value="1"/>
</dbReference>
<evidence type="ECO:0000313" key="9">
    <source>
        <dbReference type="EMBL" id="TWH76985.1"/>
    </source>
</evidence>
<dbReference type="InterPro" id="IPR025966">
    <property type="entry name" value="OppC_N"/>
</dbReference>
<evidence type="ECO:0000313" key="10">
    <source>
        <dbReference type="Proteomes" id="UP000315343"/>
    </source>
</evidence>
<accession>A0A562J2D3</accession>
<dbReference type="InterPro" id="IPR000515">
    <property type="entry name" value="MetI-like"/>
</dbReference>
<dbReference type="Gene3D" id="1.10.3720.10">
    <property type="entry name" value="MetI-like"/>
    <property type="match status" value="1"/>
</dbReference>
<feature type="transmembrane region" description="Helical" evidence="7">
    <location>
        <begin position="20"/>
        <end position="40"/>
    </location>
</feature>
<keyword evidence="5 7" id="KW-1133">Transmembrane helix</keyword>
<evidence type="ECO:0000256" key="3">
    <source>
        <dbReference type="ARBA" id="ARBA00022475"/>
    </source>
</evidence>
<keyword evidence="2 7" id="KW-0813">Transport</keyword>
<keyword evidence="3" id="KW-1003">Cell membrane</keyword>
<evidence type="ECO:0000256" key="1">
    <source>
        <dbReference type="ARBA" id="ARBA00004651"/>
    </source>
</evidence>
<reference evidence="9 10" key="1">
    <citation type="submission" date="2019-07" db="EMBL/GenBank/DDBJ databases">
        <title>Genomic Encyclopedia of Type Strains, Phase I: the one thousand microbial genomes (KMG-I) project.</title>
        <authorList>
            <person name="Kyrpides N."/>
        </authorList>
    </citation>
    <scope>NUCLEOTIDE SEQUENCE [LARGE SCALE GENOMIC DNA]</scope>
    <source>
        <strain evidence="9 10">DSM 13558</strain>
    </source>
</reference>
<evidence type="ECO:0000259" key="8">
    <source>
        <dbReference type="PROSITE" id="PS50928"/>
    </source>
</evidence>